<dbReference type="AlphaFoldDB" id="A0A1H7Q310"/>
<accession>A0A1H7Q310</accession>
<sequence length="226" mass="26952">MPHTPKDITWYEITKDLIIPFLGVITTIVIGTIIAYLLKSKEEKAKIKTLLIDNYMLYLDKKMQFFEYELTSFKYQIFKDIFINYEKYFEQQVNNHFAKEKVAKLRDTFKAKLDSTIQNDTNWSPFTYRFAFLLGKKNYDKHVQSLEDSVVQNYIREKARSEFLEQLKTKIAGNKEVVDKMNSLNTNKIVDALDDIEYLISITYNDYQFRIFNPFDTRIANLIDKY</sequence>
<dbReference type="EMBL" id="FOBB01000002">
    <property type="protein sequence ID" value="SEL42118.1"/>
    <property type="molecule type" value="Genomic_DNA"/>
</dbReference>
<proteinExistence type="predicted"/>
<name>A0A1H7Q310_9BACT</name>
<dbReference type="RefSeq" id="WP_089909112.1">
    <property type="nucleotide sequence ID" value="NZ_FOBB01000002.1"/>
</dbReference>
<reference evidence="2 3" key="1">
    <citation type="submission" date="2016-10" db="EMBL/GenBank/DDBJ databases">
        <authorList>
            <person name="de Groot N.N."/>
        </authorList>
    </citation>
    <scope>NUCLEOTIDE SEQUENCE [LARGE SCALE GENOMIC DNA]</scope>
    <source>
        <strain evidence="2 3">DSM 21039</strain>
    </source>
</reference>
<keyword evidence="1" id="KW-0812">Transmembrane</keyword>
<organism evidence="2 3">
    <name type="scientific">Chitinophaga rupis</name>
    <dbReference type="NCBI Taxonomy" id="573321"/>
    <lineage>
        <taxon>Bacteria</taxon>
        <taxon>Pseudomonadati</taxon>
        <taxon>Bacteroidota</taxon>
        <taxon>Chitinophagia</taxon>
        <taxon>Chitinophagales</taxon>
        <taxon>Chitinophagaceae</taxon>
        <taxon>Chitinophaga</taxon>
    </lineage>
</organism>
<protein>
    <submittedName>
        <fullName evidence="2">Uncharacterized protein</fullName>
    </submittedName>
</protein>
<evidence type="ECO:0000313" key="2">
    <source>
        <dbReference type="EMBL" id="SEL42118.1"/>
    </source>
</evidence>
<evidence type="ECO:0000313" key="3">
    <source>
        <dbReference type="Proteomes" id="UP000198984"/>
    </source>
</evidence>
<feature type="transmembrane region" description="Helical" evidence="1">
    <location>
        <begin position="17"/>
        <end position="38"/>
    </location>
</feature>
<evidence type="ECO:0000256" key="1">
    <source>
        <dbReference type="SAM" id="Phobius"/>
    </source>
</evidence>
<gene>
    <name evidence="2" type="ORF">SAMN04488505_102232</name>
</gene>
<dbReference type="OrthoDB" id="9847125at2"/>
<keyword evidence="1" id="KW-0472">Membrane</keyword>
<keyword evidence="1" id="KW-1133">Transmembrane helix</keyword>
<keyword evidence="3" id="KW-1185">Reference proteome</keyword>
<dbReference type="Proteomes" id="UP000198984">
    <property type="component" value="Unassembled WGS sequence"/>
</dbReference>